<evidence type="ECO:0000313" key="3">
    <source>
        <dbReference type="Proteomes" id="UP000536604"/>
    </source>
</evidence>
<dbReference type="CDD" id="cd04301">
    <property type="entry name" value="NAT_SF"/>
    <property type="match status" value="1"/>
</dbReference>
<gene>
    <name evidence="2" type="ORF">FHS13_001757</name>
</gene>
<dbReference type="InterPro" id="IPR016181">
    <property type="entry name" value="Acyl_CoA_acyltransferase"/>
</dbReference>
<dbReference type="GO" id="GO:0016747">
    <property type="term" value="F:acyltransferase activity, transferring groups other than amino-acyl groups"/>
    <property type="evidence" value="ECO:0007669"/>
    <property type="project" value="InterPro"/>
</dbReference>
<dbReference type="PROSITE" id="PS51186">
    <property type="entry name" value="GNAT"/>
    <property type="match status" value="2"/>
</dbReference>
<dbReference type="SUPFAM" id="SSF55729">
    <property type="entry name" value="Acyl-CoA N-acyltransferases (Nat)"/>
    <property type="match status" value="2"/>
</dbReference>
<protein>
    <submittedName>
        <fullName evidence="2">GNAT superfamily N-acetyltransferase</fullName>
    </submittedName>
</protein>
<name>A0A841IUG3_9ACTN</name>
<evidence type="ECO:0000313" key="2">
    <source>
        <dbReference type="EMBL" id="MBB6119808.1"/>
    </source>
</evidence>
<dbReference type="Gene3D" id="3.40.630.30">
    <property type="match status" value="1"/>
</dbReference>
<feature type="domain" description="N-acetyltransferase" evidence="1">
    <location>
        <begin position="167"/>
        <end position="313"/>
    </location>
</feature>
<evidence type="ECO:0000259" key="1">
    <source>
        <dbReference type="PROSITE" id="PS51186"/>
    </source>
</evidence>
<dbReference type="AlphaFoldDB" id="A0A841IUG3"/>
<accession>A0A841IUG3</accession>
<dbReference type="EMBL" id="JACHJO010000004">
    <property type="protein sequence ID" value="MBB6119808.1"/>
    <property type="molecule type" value="Genomic_DNA"/>
</dbReference>
<dbReference type="InterPro" id="IPR000182">
    <property type="entry name" value="GNAT_dom"/>
</dbReference>
<dbReference type="Proteomes" id="UP000536604">
    <property type="component" value="Unassembled WGS sequence"/>
</dbReference>
<comment type="caution">
    <text evidence="2">The sequence shown here is derived from an EMBL/GenBank/DDBJ whole genome shotgun (WGS) entry which is preliminary data.</text>
</comment>
<feature type="domain" description="N-acetyltransferase" evidence="1">
    <location>
        <begin position="3"/>
        <end position="160"/>
    </location>
</feature>
<reference evidence="2 3" key="1">
    <citation type="submission" date="2020-08" db="EMBL/GenBank/DDBJ databases">
        <title>Genomic Encyclopedia of Type Strains, Phase III (KMG-III): the genomes of soil and plant-associated and newly described type strains.</title>
        <authorList>
            <person name="Whitman W."/>
        </authorList>
    </citation>
    <scope>NUCLEOTIDE SEQUENCE [LARGE SCALE GENOMIC DNA]</scope>
    <source>
        <strain evidence="2 3">CECT 8712</strain>
    </source>
</reference>
<keyword evidence="2" id="KW-0808">Transferase</keyword>
<sequence length="313" mass="34111">MALTIRAMAENDVPSALRLICSAHPRQVLTEEAMRWSPGTPSRSETRTNLVAVSDDGTLAGLLRCLLTRDDGGTPQGLSYLASIAPEHLDSGVAALLLEAAERNFVSRGARTLLVGAADEAVQTGGDRFRQLAVESGYVLEESHQILELELARLSRDPAPPRLAEPVELRPLSSYRNDPRRIYEIDRLTTADEPGLRLEFTPYEEWLSGTWHHPLADLELSAVVLVSGAPAGIVCFTSDGQTRLESSMTGTLRRYRGFGLARHAKHSALLRAAELGFTHACTSNHADNAPMLSVNRRLGYEAVGSEGVYVKQM</sequence>
<dbReference type="RefSeq" id="WP_184290208.1">
    <property type="nucleotide sequence ID" value="NZ_JACHJO010000004.1"/>
</dbReference>
<keyword evidence="3" id="KW-1185">Reference proteome</keyword>
<organism evidence="2 3">
    <name type="scientific">Nocardiopsis algeriensis</name>
    <dbReference type="NCBI Taxonomy" id="1478215"/>
    <lineage>
        <taxon>Bacteria</taxon>
        <taxon>Bacillati</taxon>
        <taxon>Actinomycetota</taxon>
        <taxon>Actinomycetes</taxon>
        <taxon>Streptosporangiales</taxon>
        <taxon>Nocardiopsidaceae</taxon>
        <taxon>Nocardiopsis</taxon>
    </lineage>
</organism>
<proteinExistence type="predicted"/>